<protein>
    <submittedName>
        <fullName evidence="1">SFRICE_038886</fullName>
    </submittedName>
</protein>
<accession>A0A2H1VAZ9</accession>
<dbReference type="AlphaFoldDB" id="A0A2H1VAZ9"/>
<evidence type="ECO:0000313" key="1">
    <source>
        <dbReference type="EMBL" id="SOQ37966.1"/>
    </source>
</evidence>
<proteinExistence type="predicted"/>
<sequence>MGRLDRNDTTASQKTDVKQCFVV</sequence>
<organism evidence="1">
    <name type="scientific">Spodoptera frugiperda</name>
    <name type="common">Fall armyworm</name>
    <dbReference type="NCBI Taxonomy" id="7108"/>
    <lineage>
        <taxon>Eukaryota</taxon>
        <taxon>Metazoa</taxon>
        <taxon>Ecdysozoa</taxon>
        <taxon>Arthropoda</taxon>
        <taxon>Hexapoda</taxon>
        <taxon>Insecta</taxon>
        <taxon>Pterygota</taxon>
        <taxon>Neoptera</taxon>
        <taxon>Endopterygota</taxon>
        <taxon>Lepidoptera</taxon>
        <taxon>Glossata</taxon>
        <taxon>Ditrysia</taxon>
        <taxon>Noctuoidea</taxon>
        <taxon>Noctuidae</taxon>
        <taxon>Amphipyrinae</taxon>
        <taxon>Spodoptera</taxon>
    </lineage>
</organism>
<gene>
    <name evidence="1" type="ORF">SFRICE_038886</name>
</gene>
<name>A0A2H1VAZ9_SPOFR</name>
<dbReference type="EMBL" id="ODYU01001569">
    <property type="protein sequence ID" value="SOQ37966.1"/>
    <property type="molecule type" value="Genomic_DNA"/>
</dbReference>
<reference evidence="1" key="1">
    <citation type="submission" date="2016-07" db="EMBL/GenBank/DDBJ databases">
        <authorList>
            <person name="Bretaudeau A."/>
        </authorList>
    </citation>
    <scope>NUCLEOTIDE SEQUENCE</scope>
    <source>
        <strain evidence="1">Rice</strain>
        <tissue evidence="1">Whole body</tissue>
    </source>
</reference>